<reference evidence="4 5" key="1">
    <citation type="submission" date="2023-10" db="EMBL/GenBank/DDBJ databases">
        <title>Microbacterium xanthum sp. nov., isolated from seaweed.</title>
        <authorList>
            <person name="Lee S.D."/>
        </authorList>
    </citation>
    <scope>NUCLEOTIDE SEQUENCE [LARGE SCALE GENOMIC DNA]</scope>
    <source>
        <strain evidence="4 5">KCTC 19124</strain>
    </source>
</reference>
<dbReference type="Pfam" id="PF07883">
    <property type="entry name" value="Cupin_2"/>
    <property type="match status" value="1"/>
</dbReference>
<evidence type="ECO:0000259" key="3">
    <source>
        <dbReference type="PROSITE" id="PS50943"/>
    </source>
</evidence>
<dbReference type="InterPro" id="IPR013096">
    <property type="entry name" value="Cupin_2"/>
</dbReference>
<protein>
    <submittedName>
        <fullName evidence="4">XRE family transcriptional regulator</fullName>
    </submittedName>
</protein>
<dbReference type="InterPro" id="IPR050807">
    <property type="entry name" value="TransReg_Diox_bact_type"/>
</dbReference>
<dbReference type="RefSeq" id="WP_194423295.1">
    <property type="nucleotide sequence ID" value="NZ_BAAAPT010000001.1"/>
</dbReference>
<dbReference type="InterPro" id="IPR001387">
    <property type="entry name" value="Cro/C1-type_HTH"/>
</dbReference>
<proteinExistence type="predicted"/>
<dbReference type="SUPFAM" id="SSF47413">
    <property type="entry name" value="lambda repressor-like DNA-binding domains"/>
    <property type="match status" value="1"/>
</dbReference>
<organism evidence="4 5">
    <name type="scientific">Microbacterium aquimaris</name>
    <dbReference type="NCBI Taxonomy" id="459816"/>
    <lineage>
        <taxon>Bacteria</taxon>
        <taxon>Bacillati</taxon>
        <taxon>Actinomycetota</taxon>
        <taxon>Actinomycetes</taxon>
        <taxon>Micrococcales</taxon>
        <taxon>Microbacteriaceae</taxon>
        <taxon>Microbacterium</taxon>
    </lineage>
</organism>
<dbReference type="Pfam" id="PF13560">
    <property type="entry name" value="HTH_31"/>
    <property type="match status" value="1"/>
</dbReference>
<dbReference type="CDD" id="cd00093">
    <property type="entry name" value="HTH_XRE"/>
    <property type="match status" value="1"/>
</dbReference>
<dbReference type="EMBL" id="JAWJYN010000001">
    <property type="protein sequence ID" value="MDZ8160592.1"/>
    <property type="molecule type" value="Genomic_DNA"/>
</dbReference>
<dbReference type="Gene3D" id="1.10.260.40">
    <property type="entry name" value="lambda repressor-like DNA-binding domains"/>
    <property type="match status" value="1"/>
</dbReference>
<dbReference type="PROSITE" id="PS50943">
    <property type="entry name" value="HTH_CROC1"/>
    <property type="match status" value="1"/>
</dbReference>
<evidence type="ECO:0000313" key="5">
    <source>
        <dbReference type="Proteomes" id="UP001291912"/>
    </source>
</evidence>
<evidence type="ECO:0000256" key="2">
    <source>
        <dbReference type="SAM" id="MobiDB-lite"/>
    </source>
</evidence>
<dbReference type="Gene3D" id="2.60.120.10">
    <property type="entry name" value="Jelly Rolls"/>
    <property type="match status" value="1"/>
</dbReference>
<keyword evidence="1" id="KW-0238">DNA-binding</keyword>
<evidence type="ECO:0000313" key="4">
    <source>
        <dbReference type="EMBL" id="MDZ8160592.1"/>
    </source>
</evidence>
<dbReference type="SMART" id="SM00530">
    <property type="entry name" value="HTH_XRE"/>
    <property type="match status" value="1"/>
</dbReference>
<feature type="region of interest" description="Disordered" evidence="2">
    <location>
        <begin position="1"/>
        <end position="22"/>
    </location>
</feature>
<gene>
    <name evidence="4" type="ORF">R2Q92_02005</name>
</gene>
<evidence type="ECO:0000256" key="1">
    <source>
        <dbReference type="ARBA" id="ARBA00023125"/>
    </source>
</evidence>
<dbReference type="InterPro" id="IPR014710">
    <property type="entry name" value="RmlC-like_jellyroll"/>
</dbReference>
<keyword evidence="5" id="KW-1185">Reference proteome</keyword>
<dbReference type="InterPro" id="IPR010982">
    <property type="entry name" value="Lambda_DNA-bd_dom_sf"/>
</dbReference>
<name>A0ABU5N3B7_9MICO</name>
<dbReference type="PANTHER" id="PTHR46797:SF1">
    <property type="entry name" value="METHYLPHOSPHONATE SYNTHASE"/>
    <property type="match status" value="1"/>
</dbReference>
<accession>A0ABU5N3B7</accession>
<feature type="domain" description="HTH cro/C1-type" evidence="3">
    <location>
        <begin position="32"/>
        <end position="86"/>
    </location>
</feature>
<comment type="caution">
    <text evidence="4">The sequence shown here is derived from an EMBL/GenBank/DDBJ whole genome shotgun (WGS) entry which is preliminary data.</text>
</comment>
<sequence length="210" mass="22175">MTSATLPAGPAVGGRTAGADVDESGRRLGAHIRHLRKAHGLTLVQVAEATGLSHPFLSQLERGLAQPSLGSLRRIAVALQTSPIELVAAADEPAHDLPAVEIQRRDEPSGTTVPDGFASGTARLLAAASRPLHPLEISAAATEPGEAFQHPEDEFVYVVEGAVFLDLDGEVRTMHVGDSAYYAGGVAHRWWSADGSPYRLVVVKQGTRRP</sequence>
<dbReference type="PANTHER" id="PTHR46797">
    <property type="entry name" value="HTH-TYPE TRANSCRIPTIONAL REGULATOR"/>
    <property type="match status" value="1"/>
</dbReference>
<dbReference type="InterPro" id="IPR011051">
    <property type="entry name" value="RmlC_Cupin_sf"/>
</dbReference>
<dbReference type="SUPFAM" id="SSF51182">
    <property type="entry name" value="RmlC-like cupins"/>
    <property type="match status" value="1"/>
</dbReference>
<dbReference type="CDD" id="cd02209">
    <property type="entry name" value="cupin_XRE_C"/>
    <property type="match status" value="1"/>
</dbReference>
<dbReference type="Proteomes" id="UP001291912">
    <property type="component" value="Unassembled WGS sequence"/>
</dbReference>